<keyword evidence="10 18" id="KW-0472">Membrane</keyword>
<dbReference type="EMBL" id="JACTAM010000006">
    <property type="protein sequence ID" value="KAI2663384.1"/>
    <property type="molecule type" value="Genomic_DNA"/>
</dbReference>
<dbReference type="Pfam" id="PF00777">
    <property type="entry name" value="Glyco_transf_29"/>
    <property type="match status" value="1"/>
</dbReference>
<evidence type="ECO:0000256" key="14">
    <source>
        <dbReference type="ARBA" id="ARBA00030509"/>
    </source>
</evidence>
<evidence type="ECO:0000256" key="10">
    <source>
        <dbReference type="ARBA" id="ARBA00023136"/>
    </source>
</evidence>
<accession>A0ABQ8MKK0</accession>
<evidence type="ECO:0000256" key="4">
    <source>
        <dbReference type="ARBA" id="ARBA00022676"/>
    </source>
</evidence>
<evidence type="ECO:0000256" key="17">
    <source>
        <dbReference type="ARBA" id="ARBA00034329"/>
    </source>
</evidence>
<evidence type="ECO:0000256" key="8">
    <source>
        <dbReference type="ARBA" id="ARBA00022989"/>
    </source>
</evidence>
<evidence type="ECO:0000256" key="3">
    <source>
        <dbReference type="ARBA" id="ARBA00020782"/>
    </source>
</evidence>
<dbReference type="InterPro" id="IPR001675">
    <property type="entry name" value="Glyco_trans_29"/>
</dbReference>
<keyword evidence="8 18" id="KW-1133">Transmembrane helix</keyword>
<comment type="catalytic activity">
    <reaction evidence="16">
        <text>a beta-D-galactoside + CMP-N-acetyl-beta-neuraminate = an N-acetyl-alpha-neuraminyl-(2-&gt;6)-beta-D-galactosyl derivative + CMP + H(+)</text>
        <dbReference type="Rhea" id="RHEA:52104"/>
        <dbReference type="ChEBI" id="CHEBI:15378"/>
        <dbReference type="ChEBI" id="CHEBI:28034"/>
        <dbReference type="ChEBI" id="CHEBI:57812"/>
        <dbReference type="ChEBI" id="CHEBI:60377"/>
        <dbReference type="ChEBI" id="CHEBI:136398"/>
        <dbReference type="EC" id="2.4.3.1"/>
    </reaction>
</comment>
<keyword evidence="6 18" id="KW-0812">Transmembrane</keyword>
<dbReference type="Proteomes" id="UP000830375">
    <property type="component" value="Unassembled WGS sequence"/>
</dbReference>
<evidence type="ECO:0000256" key="2">
    <source>
        <dbReference type="ARBA" id="ARBA00006003"/>
    </source>
</evidence>
<protein>
    <recommendedName>
        <fullName evidence="3">Beta-galactoside alpha-2,6-sialyltransferase 2</fullName>
        <ecNumber evidence="17">2.4.3.1</ecNumber>
    </recommendedName>
    <alternativeName>
        <fullName evidence="14">CMP-N-acetylneuraminate-beta-galactosamide-alpha-2,6-sialyltransferase 2</fullName>
    </alternativeName>
    <alternativeName>
        <fullName evidence="13">ST6Gal II</fullName>
    </alternativeName>
    <alternativeName>
        <fullName evidence="15">Sialyltransferase 2</fullName>
    </alternativeName>
</protein>
<proteinExistence type="inferred from homology"/>
<evidence type="ECO:0000256" key="18">
    <source>
        <dbReference type="SAM" id="Phobius"/>
    </source>
</evidence>
<evidence type="ECO:0000256" key="13">
    <source>
        <dbReference type="ARBA" id="ARBA00030410"/>
    </source>
</evidence>
<keyword evidence="20" id="KW-1185">Reference proteome</keyword>
<reference evidence="19 20" key="1">
    <citation type="submission" date="2022-01" db="EMBL/GenBank/DDBJ databases">
        <title>A high-quality chromosome-level genome assembly of rohu carp, Labeo rohita.</title>
        <authorList>
            <person name="Arick M.A. II"/>
            <person name="Hsu C.-Y."/>
            <person name="Magbanua Z."/>
            <person name="Pechanova O."/>
            <person name="Grover C."/>
            <person name="Miller E."/>
            <person name="Thrash A."/>
            <person name="Ezzel L."/>
            <person name="Alam S."/>
            <person name="Benzie J."/>
            <person name="Hamilton M."/>
            <person name="Karsi A."/>
            <person name="Lawrence M.L."/>
            <person name="Peterson D.G."/>
        </authorList>
    </citation>
    <scope>NUCLEOTIDE SEQUENCE [LARGE SCALE GENOMIC DNA]</scope>
    <source>
        <strain evidence="20">BAU-BD-2019</strain>
        <tissue evidence="19">Blood</tissue>
    </source>
</reference>
<evidence type="ECO:0000256" key="1">
    <source>
        <dbReference type="ARBA" id="ARBA00004447"/>
    </source>
</evidence>
<organism evidence="19 20">
    <name type="scientific">Labeo rohita</name>
    <name type="common">Indian major carp</name>
    <name type="synonym">Cyprinus rohita</name>
    <dbReference type="NCBI Taxonomy" id="84645"/>
    <lineage>
        <taxon>Eukaryota</taxon>
        <taxon>Metazoa</taxon>
        <taxon>Chordata</taxon>
        <taxon>Craniata</taxon>
        <taxon>Vertebrata</taxon>
        <taxon>Euteleostomi</taxon>
        <taxon>Actinopterygii</taxon>
        <taxon>Neopterygii</taxon>
        <taxon>Teleostei</taxon>
        <taxon>Ostariophysi</taxon>
        <taxon>Cypriniformes</taxon>
        <taxon>Cyprinidae</taxon>
        <taxon>Labeoninae</taxon>
        <taxon>Labeonini</taxon>
        <taxon>Labeo</taxon>
    </lineage>
</organism>
<keyword evidence="4" id="KW-0328">Glycosyltransferase</keyword>
<comment type="caution">
    <text evidence="19">The sequence shown here is derived from an EMBL/GenBank/DDBJ whole genome shotgun (WGS) entry which is preliminary data.</text>
</comment>
<evidence type="ECO:0000256" key="7">
    <source>
        <dbReference type="ARBA" id="ARBA00022968"/>
    </source>
</evidence>
<dbReference type="PANTHER" id="PTHR46059:SF3">
    <property type="entry name" value="BETA-GALACTOSIDE ALPHA-2,6-SIALYLTRANSFERASE 2"/>
    <property type="match status" value="1"/>
</dbReference>
<evidence type="ECO:0000256" key="6">
    <source>
        <dbReference type="ARBA" id="ARBA00022692"/>
    </source>
</evidence>
<evidence type="ECO:0000256" key="16">
    <source>
        <dbReference type="ARBA" id="ARBA00034249"/>
    </source>
</evidence>
<evidence type="ECO:0000256" key="5">
    <source>
        <dbReference type="ARBA" id="ARBA00022679"/>
    </source>
</evidence>
<evidence type="ECO:0000256" key="15">
    <source>
        <dbReference type="ARBA" id="ARBA00032076"/>
    </source>
</evidence>
<sequence>MGVQDSLLPGLRHFMKQSARLLLLVLLLWMLLLFVVFTYFTDPQVNQPHRAIFPFNSESSHVTYVQRSTRVIMASQNSRWGLYAERRGPFHRRQVLLPLRDRKEFNFRNSFFSDWSVVRGLWKGQVSSKLLSNRLQRVMKNYVHSNKHNVLYQGQQEASKSGQEILCQMKQQAKLRTLDGSEQPFAHLGFQQLAPPKLQQMYTTYSHDAVLRFNAAPSEGYEQDVGNKTTIRIINSQILANPEHKFNRSLLFKNITLVAWDPAPYNIDLYKWYRSPDYDLFTPYIHHRKNFPEQPFYILHPSFIWKLWDIVQSNTQENIQRNPPSSGFIDLEWGRVELEHQSVILCELFQPETGVLHSFWRPMDGGIVMMMNVCEEVHVYEYIPSMRQTSLCHYHEKYYDAACTFGAYHPLLYEKLLVKRMSTSSEEDLKKKGKVTLPGFSKINCPL</sequence>
<keyword evidence="12" id="KW-0325">Glycoprotein</keyword>
<dbReference type="Gene3D" id="3.90.1480.20">
    <property type="entry name" value="Glycosyl transferase family 29"/>
    <property type="match status" value="2"/>
</dbReference>
<keyword evidence="5" id="KW-0808">Transferase</keyword>
<evidence type="ECO:0000256" key="11">
    <source>
        <dbReference type="ARBA" id="ARBA00023157"/>
    </source>
</evidence>
<evidence type="ECO:0000256" key="12">
    <source>
        <dbReference type="ARBA" id="ARBA00023180"/>
    </source>
</evidence>
<name>A0ABQ8MKK0_LABRO</name>
<feature type="transmembrane region" description="Helical" evidence="18">
    <location>
        <begin position="21"/>
        <end position="40"/>
    </location>
</feature>
<comment type="similarity">
    <text evidence="2">Belongs to the glycosyltransferase 29 family.</text>
</comment>
<keyword evidence="7" id="KW-0735">Signal-anchor</keyword>
<dbReference type="InterPro" id="IPR038578">
    <property type="entry name" value="GT29-like_sf"/>
</dbReference>
<keyword evidence="11" id="KW-1015">Disulfide bond</keyword>
<comment type="subcellular location">
    <subcellularLocation>
        <location evidence="1">Golgi apparatus</location>
        <location evidence="1">Golgi stack membrane</location>
        <topology evidence="1">Single-pass type II membrane protein</topology>
    </subcellularLocation>
</comment>
<evidence type="ECO:0000313" key="19">
    <source>
        <dbReference type="EMBL" id="KAI2663384.1"/>
    </source>
</evidence>
<keyword evidence="9" id="KW-0333">Golgi apparatus</keyword>
<gene>
    <name evidence="19" type="ORF">H4Q32_011900</name>
</gene>
<dbReference type="PANTHER" id="PTHR46059">
    <property type="entry name" value="BETA-GALACTOSIDE ALPHA-2,6-SIALYLTRANSFERASE"/>
    <property type="match status" value="1"/>
</dbReference>
<evidence type="ECO:0000313" key="20">
    <source>
        <dbReference type="Proteomes" id="UP000830375"/>
    </source>
</evidence>
<dbReference type="EC" id="2.4.3.1" evidence="17"/>
<evidence type="ECO:0000256" key="9">
    <source>
        <dbReference type="ARBA" id="ARBA00023034"/>
    </source>
</evidence>